<gene>
    <name evidence="2" type="ORF">A2462_00775</name>
</gene>
<name>A0A1F4TJL9_UNCSA</name>
<evidence type="ECO:0000313" key="2">
    <source>
        <dbReference type="EMBL" id="OGC32915.1"/>
    </source>
</evidence>
<feature type="domain" description="YgjP-like metallopeptidase" evidence="1">
    <location>
        <begin position="23"/>
        <end position="233"/>
    </location>
</feature>
<proteinExistence type="predicted"/>
<dbReference type="InterPro" id="IPR002725">
    <property type="entry name" value="YgjP-like_metallopeptidase"/>
</dbReference>
<dbReference type="PANTHER" id="PTHR30399:SF1">
    <property type="entry name" value="UTP PYROPHOSPHATASE"/>
    <property type="match status" value="1"/>
</dbReference>
<sequence length="237" mass="28217">MSQHSFTYGQNTIRFVLEQKPRKSFKISVMPDLSVGVSAPQNVSVEKVLLRVQKKAPWIVRQIEYFKSFMPKEPPKQFISGETHCYYGRQYRLKVIQSKRQVVRLKGKYIFVYSLCPDNRQQTKRLLYDWYWARARKMFESITKRSHGRIEKYGINLPALNVKTMKSRWGSCLHTKGRIGLNTELIKAPSHCIEYVIMHEMCHLKYPNHTKHFYKFLTLVMPDWVDRKERLEKVGLQ</sequence>
<accession>A0A1F4TJL9</accession>
<dbReference type="InterPro" id="IPR053136">
    <property type="entry name" value="UTP_pyrophosphatase-like"/>
</dbReference>
<dbReference type="PANTHER" id="PTHR30399">
    <property type="entry name" value="UNCHARACTERIZED PROTEIN YGJP"/>
    <property type="match status" value="1"/>
</dbReference>
<protein>
    <recommendedName>
        <fullName evidence="1">YgjP-like metallopeptidase domain-containing protein</fullName>
    </recommendedName>
</protein>
<dbReference type="CDD" id="cd07344">
    <property type="entry name" value="M48_yhfN_like"/>
    <property type="match status" value="1"/>
</dbReference>
<organism evidence="2 3">
    <name type="scientific">candidate division WOR-1 bacterium RIFOXYC2_FULL_41_25</name>
    <dbReference type="NCBI Taxonomy" id="1802586"/>
    <lineage>
        <taxon>Bacteria</taxon>
        <taxon>Bacillati</taxon>
        <taxon>Saganbacteria</taxon>
    </lineage>
</organism>
<dbReference type="Pfam" id="PF01863">
    <property type="entry name" value="YgjP-like"/>
    <property type="match status" value="1"/>
</dbReference>
<evidence type="ECO:0000313" key="3">
    <source>
        <dbReference type="Proteomes" id="UP000177309"/>
    </source>
</evidence>
<dbReference type="AlphaFoldDB" id="A0A1F4TJL9"/>
<dbReference type="EMBL" id="MEUI01000042">
    <property type="protein sequence ID" value="OGC32915.1"/>
    <property type="molecule type" value="Genomic_DNA"/>
</dbReference>
<reference evidence="2 3" key="1">
    <citation type="journal article" date="2016" name="Nat. Commun.">
        <title>Thousands of microbial genomes shed light on interconnected biogeochemical processes in an aquifer system.</title>
        <authorList>
            <person name="Anantharaman K."/>
            <person name="Brown C.T."/>
            <person name="Hug L.A."/>
            <person name="Sharon I."/>
            <person name="Castelle C.J."/>
            <person name="Probst A.J."/>
            <person name="Thomas B.C."/>
            <person name="Singh A."/>
            <person name="Wilkins M.J."/>
            <person name="Karaoz U."/>
            <person name="Brodie E.L."/>
            <person name="Williams K.H."/>
            <person name="Hubbard S.S."/>
            <person name="Banfield J.F."/>
        </authorList>
    </citation>
    <scope>NUCLEOTIDE SEQUENCE [LARGE SCALE GENOMIC DNA]</scope>
</reference>
<evidence type="ECO:0000259" key="1">
    <source>
        <dbReference type="Pfam" id="PF01863"/>
    </source>
</evidence>
<comment type="caution">
    <text evidence="2">The sequence shown here is derived from an EMBL/GenBank/DDBJ whole genome shotgun (WGS) entry which is preliminary data.</text>
</comment>
<dbReference type="Gene3D" id="3.30.2010.10">
    <property type="entry name" value="Metalloproteases ('zincins'), catalytic domain"/>
    <property type="match status" value="1"/>
</dbReference>
<dbReference type="Proteomes" id="UP000177309">
    <property type="component" value="Unassembled WGS sequence"/>
</dbReference>